<dbReference type="NCBIfam" id="TIGR00266">
    <property type="entry name" value="TIGR00266 family protein"/>
    <property type="match status" value="1"/>
</dbReference>
<proteinExistence type="predicted"/>
<dbReference type="InterPro" id="IPR036983">
    <property type="entry name" value="AIM24_sf"/>
</dbReference>
<dbReference type="InterPro" id="IPR002838">
    <property type="entry name" value="AIM24"/>
</dbReference>
<organism evidence="1 2">
    <name type="scientific">Aureibacter tunicatorum</name>
    <dbReference type="NCBI Taxonomy" id="866807"/>
    <lineage>
        <taxon>Bacteria</taxon>
        <taxon>Pseudomonadati</taxon>
        <taxon>Bacteroidota</taxon>
        <taxon>Cytophagia</taxon>
        <taxon>Cytophagales</taxon>
        <taxon>Persicobacteraceae</taxon>
        <taxon>Aureibacter</taxon>
    </lineage>
</organism>
<sequence>MNIDIEMRPGASVANISMEPGDKLTAEAGAMIAMSEGISMTTSTYQKKKGGILSGIKRMISGESFFLNHYETSSNQGNLYLSATFSGDMFTHKIEGNGLTIQGTSYVASTPGVQVDLDWQGLRGIFSGEGMFWIKTSGEGDIIINSYGAIYSVDIEDEYIVDSGHIVAFENSLSYEVTKVGNSWLSSFLGGEGLVCKFKGKGKLWCQSHNPSSLGNALSPMLKPRK</sequence>
<name>A0AAE3XPU0_9BACT</name>
<dbReference type="SUPFAM" id="SSF51219">
    <property type="entry name" value="TRAP-like"/>
    <property type="match status" value="1"/>
</dbReference>
<dbReference type="EMBL" id="JAVDQD010000012">
    <property type="protein sequence ID" value="MDR6241836.1"/>
    <property type="molecule type" value="Genomic_DNA"/>
</dbReference>
<accession>A0AAE3XPU0</accession>
<dbReference type="PANTHER" id="PTHR43657">
    <property type="entry name" value="TRYPTOPHAN RNA-BINDING ATTENUATOR PROTEIN-LIKE PROTEIN"/>
    <property type="match status" value="1"/>
</dbReference>
<protein>
    <submittedName>
        <fullName evidence="1">Uncharacterized protein (TIGR00266 family)</fullName>
    </submittedName>
</protein>
<dbReference type="PANTHER" id="PTHR43657:SF1">
    <property type="entry name" value="ALTERED INHERITANCE OF MITOCHONDRIA PROTEIN 24, MITOCHONDRIAL"/>
    <property type="match status" value="1"/>
</dbReference>
<dbReference type="InterPro" id="IPR016031">
    <property type="entry name" value="Trp_RNA-bd_attenuator-like_dom"/>
</dbReference>
<evidence type="ECO:0000313" key="1">
    <source>
        <dbReference type="EMBL" id="MDR6241836.1"/>
    </source>
</evidence>
<dbReference type="Gene3D" id="3.60.160.10">
    <property type="entry name" value="Mitochondrial biogenesis AIM24"/>
    <property type="match status" value="1"/>
</dbReference>
<dbReference type="Pfam" id="PF01987">
    <property type="entry name" value="AIM24"/>
    <property type="match status" value="1"/>
</dbReference>
<comment type="caution">
    <text evidence="1">The sequence shown here is derived from an EMBL/GenBank/DDBJ whole genome shotgun (WGS) entry which is preliminary data.</text>
</comment>
<gene>
    <name evidence="1" type="ORF">HNQ88_004923</name>
</gene>
<evidence type="ECO:0000313" key="2">
    <source>
        <dbReference type="Proteomes" id="UP001185092"/>
    </source>
</evidence>
<reference evidence="1" key="1">
    <citation type="submission" date="2023-07" db="EMBL/GenBank/DDBJ databases">
        <title>Genomic Encyclopedia of Type Strains, Phase IV (KMG-IV): sequencing the most valuable type-strain genomes for metagenomic binning, comparative biology and taxonomic classification.</title>
        <authorList>
            <person name="Goeker M."/>
        </authorList>
    </citation>
    <scope>NUCLEOTIDE SEQUENCE</scope>
    <source>
        <strain evidence="1">DSM 26174</strain>
    </source>
</reference>
<dbReference type="RefSeq" id="WP_309942974.1">
    <property type="nucleotide sequence ID" value="NZ_AP025307.1"/>
</dbReference>
<dbReference type="AlphaFoldDB" id="A0AAE3XPU0"/>
<keyword evidence="2" id="KW-1185">Reference proteome</keyword>
<dbReference type="Proteomes" id="UP001185092">
    <property type="component" value="Unassembled WGS sequence"/>
</dbReference>